<dbReference type="EMBL" id="SRLO01000153">
    <property type="protein sequence ID" value="TNN71187.1"/>
    <property type="molecule type" value="Genomic_DNA"/>
</dbReference>
<sequence>MYSSCSLEFCLRPDMPPGVGVAGTDPPSWATRVAGNGRAWLCLDKWRFEPYSSSEVEAWDMSMGGGAFVLVGQLGGAVSPGSGSRHRVLRGPRPLPLLVTVASESLWADGEPTLGLRGCARASILDMPLLAMPVLDVELAVDASEATDIRSNSAGSVSEESPIRARLSRDALVGLGLGAFAVLPAAVELGAWEVLARLALVLAPTLVLPVWALALVLLDVCWESESSELELTSSSVRSREVQVRLGCGGPDALVLTLLSGASLLQAGPLPDELAGVLSFCCPARMRRFWMTFLAPPAWLTVLAVSTSDSGETEPSMD</sequence>
<protein>
    <submittedName>
        <fullName evidence="1">Uncharacterized protein</fullName>
    </submittedName>
</protein>
<dbReference type="Proteomes" id="UP000314294">
    <property type="component" value="Unassembled WGS sequence"/>
</dbReference>
<dbReference type="AlphaFoldDB" id="A0A4Z2HZN8"/>
<organism evidence="1 2">
    <name type="scientific">Liparis tanakae</name>
    <name type="common">Tanaka's snailfish</name>
    <dbReference type="NCBI Taxonomy" id="230148"/>
    <lineage>
        <taxon>Eukaryota</taxon>
        <taxon>Metazoa</taxon>
        <taxon>Chordata</taxon>
        <taxon>Craniata</taxon>
        <taxon>Vertebrata</taxon>
        <taxon>Euteleostomi</taxon>
        <taxon>Actinopterygii</taxon>
        <taxon>Neopterygii</taxon>
        <taxon>Teleostei</taxon>
        <taxon>Neoteleostei</taxon>
        <taxon>Acanthomorphata</taxon>
        <taxon>Eupercaria</taxon>
        <taxon>Perciformes</taxon>
        <taxon>Cottioidei</taxon>
        <taxon>Cottales</taxon>
        <taxon>Liparidae</taxon>
        <taxon>Liparis</taxon>
    </lineage>
</organism>
<evidence type="ECO:0000313" key="2">
    <source>
        <dbReference type="Proteomes" id="UP000314294"/>
    </source>
</evidence>
<comment type="caution">
    <text evidence="1">The sequence shown here is derived from an EMBL/GenBank/DDBJ whole genome shotgun (WGS) entry which is preliminary data.</text>
</comment>
<evidence type="ECO:0000313" key="1">
    <source>
        <dbReference type="EMBL" id="TNN71187.1"/>
    </source>
</evidence>
<name>A0A4Z2HZN8_9TELE</name>
<gene>
    <name evidence="1" type="ORF">EYF80_018535</name>
</gene>
<accession>A0A4Z2HZN8</accession>
<reference evidence="1 2" key="1">
    <citation type="submission" date="2019-03" db="EMBL/GenBank/DDBJ databases">
        <title>First draft genome of Liparis tanakae, snailfish: a comprehensive survey of snailfish specific genes.</title>
        <authorList>
            <person name="Kim W."/>
            <person name="Song I."/>
            <person name="Jeong J.-H."/>
            <person name="Kim D."/>
            <person name="Kim S."/>
            <person name="Ryu S."/>
            <person name="Song J.Y."/>
            <person name="Lee S.K."/>
        </authorList>
    </citation>
    <scope>NUCLEOTIDE SEQUENCE [LARGE SCALE GENOMIC DNA]</scope>
    <source>
        <tissue evidence="1">Muscle</tissue>
    </source>
</reference>
<keyword evidence="2" id="KW-1185">Reference proteome</keyword>
<proteinExistence type="predicted"/>